<dbReference type="InterPro" id="IPR027417">
    <property type="entry name" value="P-loop_NTPase"/>
</dbReference>
<dbReference type="AlphaFoldDB" id="A0A6F9XTM7"/>
<dbReference type="RefSeq" id="WP_172586079.1">
    <property type="nucleotide sequence ID" value="NZ_BLAN01000085.1"/>
</dbReference>
<protein>
    <submittedName>
        <fullName evidence="2">ATP/GTP-binding protein</fullName>
    </submittedName>
</protein>
<sequence length="641" mass="73925">MEVIYKTVAEALQLSKTNQLAKLLWRYEHNDKEIDVNDGEYKSWCNSLPKLLEVLSASGLDDNEIFFEYPAISTGGRIDAVLIGKNHLGASILLTIELKQWERIGDPNEQGITSVTDVAVPIANNVYDIRRHPLQQVRMYKDDLVRNNSAVKTATNVIIEPLVFLHNCDSPEQLISGFYQPWSKQSNLGKRLFGRKNKSELINSLKSMIIGPDHDFTLAFSQAEYMLTLADLSGLKAALEGKENADMIQDQEKVDLFIQKQIRIMKKLRQTGEKIPKQLIIISGQPGTGKTIVGLHFLYDYVRIFQKELDFTQMNSRSENLFDKVNAVFVLPRSKTVHEVIDNRVNISVPYLNTNLPHKTDLIIIDEAHRIQNVNEDLDVAFSRTNLVIVLQDDYQRVLPSEQGTVANFIKYARSRRIKYHYEELTVQKRSGLQGNLVQALDKLFYDNSDLSLDNSLDVCVYSDPYELEKMLKDDAMKYPQHRNKLVAPFDWEWKRTDADIVIEVKDKPNFVKAWNPMAGKQAEWYESKGLASIKSGAIDRVGCIYTVQGLEFDVVGCIWGLDFRWNEVKQDWLVYPSYIKDKRLKRLIEDKQISELDKKIVMKNIYRVLLTRSTKKLGIYFQDEATKKHVCQYLLKERNN</sequence>
<evidence type="ECO:0000313" key="2">
    <source>
        <dbReference type="EMBL" id="GET08644.1"/>
    </source>
</evidence>
<proteinExistence type="predicted"/>
<dbReference type="EMBL" id="BLAN01000085">
    <property type="protein sequence ID" value="GET08644.1"/>
    <property type="molecule type" value="Genomic_DNA"/>
</dbReference>
<gene>
    <name evidence="2" type="ORF">SY111_12680</name>
</gene>
<dbReference type="SUPFAM" id="SSF52540">
    <property type="entry name" value="P-loop containing nucleoside triphosphate hydrolases"/>
    <property type="match status" value="1"/>
</dbReference>
<name>A0A6F9XTM7_9LACO</name>
<evidence type="ECO:0000259" key="1">
    <source>
        <dbReference type="Pfam" id="PF09848"/>
    </source>
</evidence>
<reference evidence="2" key="1">
    <citation type="submission" date="2019-10" db="EMBL/GenBank/DDBJ databases">
        <title>Lactobacillus agilis SY111 Whole Genome Sequencing Project.</title>
        <authorList>
            <person name="Suzuki S."/>
            <person name="Endo A."/>
            <person name="Maeno S."/>
            <person name="Shiwa Y."/>
            <person name="Matsutani M."/>
            <person name="Kajikawa A."/>
        </authorList>
    </citation>
    <scope>NUCLEOTIDE SEQUENCE</scope>
    <source>
        <strain evidence="2">SY111</strain>
    </source>
</reference>
<comment type="caution">
    <text evidence="2">The sequence shown here is derived from an EMBL/GenBank/DDBJ whole genome shotgun (WGS) entry which is preliminary data.</text>
</comment>
<organism evidence="2">
    <name type="scientific">Ligilactobacillus agilis</name>
    <dbReference type="NCBI Taxonomy" id="1601"/>
    <lineage>
        <taxon>Bacteria</taxon>
        <taxon>Bacillati</taxon>
        <taxon>Bacillota</taxon>
        <taxon>Bacilli</taxon>
        <taxon>Lactobacillales</taxon>
        <taxon>Lactobacillaceae</taxon>
        <taxon>Ligilactobacillus</taxon>
    </lineage>
</organism>
<dbReference type="InterPro" id="IPR018647">
    <property type="entry name" value="SLFN_3-like_DNA/RNA_helicase"/>
</dbReference>
<dbReference type="Pfam" id="PF09848">
    <property type="entry name" value="SLFN-g3_helicase"/>
    <property type="match status" value="1"/>
</dbReference>
<accession>A0A6F9XTM7</accession>
<dbReference type="Proteomes" id="UP000494178">
    <property type="component" value="Unassembled WGS sequence"/>
</dbReference>
<dbReference type="Gene3D" id="3.40.50.300">
    <property type="entry name" value="P-loop containing nucleotide triphosphate hydrolases"/>
    <property type="match status" value="1"/>
</dbReference>
<feature type="domain" description="Schlafen group 3-like DNA/RNA helicase" evidence="1">
    <location>
        <begin position="277"/>
        <end position="624"/>
    </location>
</feature>